<evidence type="ECO:0000313" key="2">
    <source>
        <dbReference type="EMBL" id="PAU75040.1"/>
    </source>
</evidence>
<dbReference type="EMBL" id="NSKB01000007">
    <property type="protein sequence ID" value="PAU75040.1"/>
    <property type="molecule type" value="Genomic_DNA"/>
</dbReference>
<sequence length="217" mass="23322">MKIFILGITGKVGFRLARILKERGDEVDGLYRQTDQAQMLASIGITGTFGDLMSIDPQRLAQAMQGSDAIVFSAGAGGAGSDITEAIDGNGITKTIEAAKLASIKRFLLVSVFPEAWRERHMHEGFEHYIKVKKRADIELTQSGLDWLILRPSALKETPGAGTINLGVAQLHTEVSRDDVAATLAALLHTPMVSRKILELTAGNTPIAEAIDALTTI</sequence>
<dbReference type="InterPro" id="IPR036291">
    <property type="entry name" value="NAD(P)-bd_dom_sf"/>
</dbReference>
<dbReference type="RefSeq" id="WP_095622237.1">
    <property type="nucleotide sequence ID" value="NZ_NSKB01000007.1"/>
</dbReference>
<feature type="domain" description="NAD(P)-binding" evidence="1">
    <location>
        <begin position="7"/>
        <end position="191"/>
    </location>
</feature>
<dbReference type="InterPro" id="IPR016040">
    <property type="entry name" value="NAD(P)-bd_dom"/>
</dbReference>
<dbReference type="OrthoDB" id="9803892at2"/>
<dbReference type="CDD" id="cd05243">
    <property type="entry name" value="SDR_a5"/>
    <property type="match status" value="1"/>
</dbReference>
<organism evidence="2 3">
    <name type="scientific">Halomonas salipaludis</name>
    <dbReference type="NCBI Taxonomy" id="2032625"/>
    <lineage>
        <taxon>Bacteria</taxon>
        <taxon>Pseudomonadati</taxon>
        <taxon>Pseudomonadota</taxon>
        <taxon>Gammaproteobacteria</taxon>
        <taxon>Oceanospirillales</taxon>
        <taxon>Halomonadaceae</taxon>
        <taxon>Halomonas</taxon>
    </lineage>
</organism>
<protein>
    <submittedName>
        <fullName evidence="2">NAD-dependent dehydratase</fullName>
    </submittedName>
</protein>
<name>A0A2A2ER67_9GAMM</name>
<gene>
    <name evidence="2" type="ORF">CK498_17940</name>
</gene>
<dbReference type="Proteomes" id="UP000217771">
    <property type="component" value="Unassembled WGS sequence"/>
</dbReference>
<dbReference type="Pfam" id="PF13460">
    <property type="entry name" value="NAD_binding_10"/>
    <property type="match status" value="1"/>
</dbReference>
<evidence type="ECO:0000313" key="3">
    <source>
        <dbReference type="Proteomes" id="UP000217771"/>
    </source>
</evidence>
<dbReference type="Gene3D" id="3.40.50.720">
    <property type="entry name" value="NAD(P)-binding Rossmann-like Domain"/>
    <property type="match status" value="1"/>
</dbReference>
<dbReference type="AlphaFoldDB" id="A0A2A2ER67"/>
<proteinExistence type="predicted"/>
<reference evidence="2 3" key="1">
    <citation type="submission" date="2017-08" db="EMBL/GenBank/DDBJ databases">
        <title>Halomonas alkalisoli sp. nov., isolated from saline alkaline soil.</title>
        <authorList>
            <person name="Wang D."/>
            <person name="Zhang G."/>
        </authorList>
    </citation>
    <scope>NUCLEOTIDE SEQUENCE [LARGE SCALE GENOMIC DNA]</scope>
    <source>
        <strain evidence="2 3">WRN001</strain>
    </source>
</reference>
<evidence type="ECO:0000259" key="1">
    <source>
        <dbReference type="Pfam" id="PF13460"/>
    </source>
</evidence>
<accession>A0A2A2ER67</accession>
<comment type="caution">
    <text evidence="2">The sequence shown here is derived from an EMBL/GenBank/DDBJ whole genome shotgun (WGS) entry which is preliminary data.</text>
</comment>
<keyword evidence="3" id="KW-1185">Reference proteome</keyword>
<dbReference type="PANTHER" id="PTHR15020:SF50">
    <property type="entry name" value="UPF0659 PROTEIN YMR090W"/>
    <property type="match status" value="1"/>
</dbReference>
<dbReference type="SUPFAM" id="SSF51735">
    <property type="entry name" value="NAD(P)-binding Rossmann-fold domains"/>
    <property type="match status" value="1"/>
</dbReference>
<dbReference type="PANTHER" id="PTHR15020">
    <property type="entry name" value="FLAVIN REDUCTASE-RELATED"/>
    <property type="match status" value="1"/>
</dbReference>